<evidence type="ECO:0000256" key="1">
    <source>
        <dbReference type="SAM" id="MobiDB-lite"/>
    </source>
</evidence>
<feature type="region of interest" description="Disordered" evidence="1">
    <location>
        <begin position="68"/>
        <end position="114"/>
    </location>
</feature>
<gene>
    <name evidence="2" type="ORF">CYCCA115_LOCUS8215</name>
</gene>
<proteinExistence type="predicted"/>
<accession>A0AAD2FIH7</accession>
<comment type="caution">
    <text evidence="2">The sequence shown here is derived from an EMBL/GenBank/DDBJ whole genome shotgun (WGS) entry which is preliminary data.</text>
</comment>
<evidence type="ECO:0000313" key="3">
    <source>
        <dbReference type="Proteomes" id="UP001295423"/>
    </source>
</evidence>
<sequence>MSRKVAPILLRGLRHRDCGLQSVNQPFVYFSGSSWNKKQVEKIEKKFTEPTQNVDSDEDLQQMWKQMESRVTKRRPRTLQDTKGKTGRENIRKTDEEMWLQEGLYPDQEKPDTK</sequence>
<evidence type="ECO:0000313" key="2">
    <source>
        <dbReference type="EMBL" id="CAJ1942976.1"/>
    </source>
</evidence>
<organism evidence="2 3">
    <name type="scientific">Cylindrotheca closterium</name>
    <dbReference type="NCBI Taxonomy" id="2856"/>
    <lineage>
        <taxon>Eukaryota</taxon>
        <taxon>Sar</taxon>
        <taxon>Stramenopiles</taxon>
        <taxon>Ochrophyta</taxon>
        <taxon>Bacillariophyta</taxon>
        <taxon>Bacillariophyceae</taxon>
        <taxon>Bacillariophycidae</taxon>
        <taxon>Bacillariales</taxon>
        <taxon>Bacillariaceae</taxon>
        <taxon>Cylindrotheca</taxon>
    </lineage>
</organism>
<feature type="compositionally biased region" description="Basic and acidic residues" evidence="1">
    <location>
        <begin position="78"/>
        <end position="96"/>
    </location>
</feature>
<protein>
    <submittedName>
        <fullName evidence="2">Uncharacterized protein</fullName>
    </submittedName>
</protein>
<dbReference type="EMBL" id="CAKOGP040001112">
    <property type="protein sequence ID" value="CAJ1942976.1"/>
    <property type="molecule type" value="Genomic_DNA"/>
</dbReference>
<dbReference type="Proteomes" id="UP001295423">
    <property type="component" value="Unassembled WGS sequence"/>
</dbReference>
<keyword evidence="3" id="KW-1185">Reference proteome</keyword>
<name>A0AAD2FIH7_9STRA</name>
<dbReference type="AlphaFoldDB" id="A0AAD2FIH7"/>
<reference evidence="2" key="1">
    <citation type="submission" date="2023-08" db="EMBL/GenBank/DDBJ databases">
        <authorList>
            <person name="Audoor S."/>
            <person name="Bilcke G."/>
        </authorList>
    </citation>
    <scope>NUCLEOTIDE SEQUENCE</scope>
</reference>